<dbReference type="PATRIC" id="fig|1838286.3.peg.2294"/>
<dbReference type="PROSITE" id="PS51202">
    <property type="entry name" value="RCK_C"/>
    <property type="match status" value="2"/>
</dbReference>
<feature type="domain" description="RCK C-terminal" evidence="9">
    <location>
        <begin position="588"/>
        <end position="672"/>
    </location>
</feature>
<evidence type="ECO:0000256" key="8">
    <source>
        <dbReference type="SAM" id="Phobius"/>
    </source>
</evidence>
<dbReference type="GO" id="GO:0016020">
    <property type="term" value="C:membrane"/>
    <property type="evidence" value="ECO:0007669"/>
    <property type="project" value="UniProtKB-SubCell"/>
</dbReference>
<evidence type="ECO:0000313" key="11">
    <source>
        <dbReference type="Proteomes" id="UP000095228"/>
    </source>
</evidence>
<dbReference type="InterPro" id="IPR036721">
    <property type="entry name" value="RCK_C_sf"/>
</dbReference>
<dbReference type="Proteomes" id="UP000095228">
    <property type="component" value="Chromosome"/>
</dbReference>
<keyword evidence="6 8" id="KW-1133">Transmembrane helix</keyword>
<feature type="transmembrane region" description="Helical" evidence="8">
    <location>
        <begin position="154"/>
        <end position="175"/>
    </location>
</feature>
<dbReference type="Gene3D" id="1.20.1530.20">
    <property type="match status" value="1"/>
</dbReference>
<keyword evidence="4" id="KW-0406">Ion transport</keyword>
<feature type="transmembrane region" description="Helical" evidence="8">
    <location>
        <begin position="110"/>
        <end position="133"/>
    </location>
</feature>
<evidence type="ECO:0000259" key="9">
    <source>
        <dbReference type="PROSITE" id="PS51202"/>
    </source>
</evidence>
<evidence type="ECO:0000313" key="10">
    <source>
        <dbReference type="EMBL" id="AOS45205.1"/>
    </source>
</evidence>
<dbReference type="AlphaFoldDB" id="A0A1D8AWG9"/>
<dbReference type="GO" id="GO:1902600">
    <property type="term" value="P:proton transmembrane transport"/>
    <property type="evidence" value="ECO:0007669"/>
    <property type="project" value="InterPro"/>
</dbReference>
<dbReference type="PANTHER" id="PTHR42751">
    <property type="entry name" value="SODIUM/HYDROGEN EXCHANGER FAMILY/TRKA DOMAIN PROTEIN"/>
    <property type="match status" value="1"/>
</dbReference>
<dbReference type="InterPro" id="IPR006037">
    <property type="entry name" value="RCK_C"/>
</dbReference>
<evidence type="ECO:0000256" key="5">
    <source>
        <dbReference type="ARBA" id="ARBA00022692"/>
    </source>
</evidence>
<keyword evidence="4" id="KW-0630">Potassium</keyword>
<evidence type="ECO:0000256" key="1">
    <source>
        <dbReference type="ARBA" id="ARBA00004141"/>
    </source>
</evidence>
<evidence type="ECO:0000256" key="3">
    <source>
        <dbReference type="ARBA" id="ARBA00022448"/>
    </source>
</evidence>
<name>A0A1D8AWG9_9BACT</name>
<keyword evidence="4" id="KW-0633">Potassium transport</keyword>
<reference evidence="10 11" key="1">
    <citation type="submission" date="2016-06" db="EMBL/GenBank/DDBJ databases">
        <title>Three novel species with peptidoglycan cell walls form the new genus Lacunisphaera gen. nov. in the family Opitutaceae of the verrucomicrobial subdivision 4.</title>
        <authorList>
            <person name="Rast P."/>
            <person name="Gloeckner I."/>
            <person name="Jogler M."/>
            <person name="Boedeker C."/>
            <person name="Jeske O."/>
            <person name="Wiegand S."/>
            <person name="Reinhardt R."/>
            <person name="Schumann P."/>
            <person name="Rohde M."/>
            <person name="Spring S."/>
            <person name="Gloeckner F.O."/>
            <person name="Jogler C."/>
        </authorList>
    </citation>
    <scope>NUCLEOTIDE SEQUENCE [LARGE SCALE GENOMIC DNA]</scope>
    <source>
        <strain evidence="10 11">IG16b</strain>
    </source>
</reference>
<feature type="transmembrane region" description="Helical" evidence="8">
    <location>
        <begin position="187"/>
        <end position="208"/>
    </location>
</feature>
<dbReference type="KEGG" id="obg:Verru16b_02283"/>
<dbReference type="SUPFAM" id="SSF116726">
    <property type="entry name" value="TrkA C-terminal domain-like"/>
    <property type="match status" value="2"/>
</dbReference>
<keyword evidence="5 8" id="KW-0812">Transmembrane</keyword>
<feature type="transmembrane region" description="Helical" evidence="8">
    <location>
        <begin position="358"/>
        <end position="376"/>
    </location>
</feature>
<dbReference type="Pfam" id="PF02080">
    <property type="entry name" value="TrkA_C"/>
    <property type="match status" value="2"/>
</dbReference>
<feature type="transmembrane region" description="Helical" evidence="8">
    <location>
        <begin position="467"/>
        <end position="487"/>
    </location>
</feature>
<gene>
    <name evidence="10" type="primary">ybaL</name>
    <name evidence="10" type="ORF">Verru16b_02283</name>
</gene>
<sequence>MQGIDFIKDLAVVMMVAGLVGWACHRVGLSVIVGFLAAGMVIGPFTPPFSLVTDAGRIETLAQVGLVFLMFSIGMKLSLRKLRRLGLPLVVATAVTALIVYNLSRLGSPLLGFSGSTAVFFGAMLIVSSSAIISKVLQETGLTHEKAGQMAMGITVLEDVVAVITLALLNSVVLLGGMGEAKVGETLGLLSAFVALAGVIGLLAVPWILRKLSETASEELQTLVVAGMMLGLALTAQEAGYSLAMGAFILGSIIAETPQRAQIDRVFEGARDMFSAVFFVSIGMQIDVKLLGQSWLLVLGASALALVARPLGGTVAMLVTGVKLRDAVRVGLIITPIGEFSFIIAQLGVAAGVVPANFGAVAVGLSLVTAIAAPLLTRRSGDLSEWVAARQPAWLEGWLGYYGRLLDRLSQMQKRSVLWQLSRKRVIQITLEILLVTGLVVFSEQMFGLVRDYLPVHSRFPRGAEVIFWSVLVLVALAPLVAIWRNTSAMAMLIAQVSTQGHPKSAKLAPVVETGLKLGAGLLLLLWLNAILPVSGVARWLPALVLIVILLGLLLMRRRLIYWHSMLEVELQEMLERGDQKFTGTTAPWMAPHSEWRLALTDCVLPDMADARGRTLGELALRTRFGCTVAGVERQGVMVGNPVGAMVLYPRDKVLLLGDPEQVAAGKEFLQRASGAPVVSNFDEVRMESVELPPGSGLHDRTLADIALGKAFGLQVAGINRAGRRILNPSGEEKLYTGDDVLVLGSPDQIAAFKATLRG</sequence>
<comment type="subcellular location">
    <subcellularLocation>
        <location evidence="1">Membrane</location>
        <topology evidence="1">Multi-pass membrane protein</topology>
    </subcellularLocation>
</comment>
<evidence type="ECO:0000256" key="6">
    <source>
        <dbReference type="ARBA" id="ARBA00022989"/>
    </source>
</evidence>
<accession>A0A1D8AWG9</accession>
<feature type="transmembrane region" description="Helical" evidence="8">
    <location>
        <begin position="508"/>
        <end position="531"/>
    </location>
</feature>
<dbReference type="RefSeq" id="WP_069962384.1">
    <property type="nucleotide sequence ID" value="NZ_CP016094.1"/>
</dbReference>
<organism evidence="10 11">
    <name type="scientific">Lacunisphaera limnophila</name>
    <dbReference type="NCBI Taxonomy" id="1838286"/>
    <lineage>
        <taxon>Bacteria</taxon>
        <taxon>Pseudomonadati</taxon>
        <taxon>Verrucomicrobiota</taxon>
        <taxon>Opitutia</taxon>
        <taxon>Opitutales</taxon>
        <taxon>Opitutaceae</taxon>
        <taxon>Lacunisphaera</taxon>
    </lineage>
</organism>
<dbReference type="GO" id="GO:0006813">
    <property type="term" value="P:potassium ion transport"/>
    <property type="evidence" value="ECO:0007669"/>
    <property type="project" value="UniProtKB-KW"/>
</dbReference>
<feature type="domain" description="RCK C-terminal" evidence="9">
    <location>
        <begin position="675"/>
        <end position="759"/>
    </location>
</feature>
<comment type="similarity">
    <text evidence="2">Belongs to the monovalent cation:proton antiporter 2 (CPA2) transporter (TC 2.A.37) family.</text>
</comment>
<proteinExistence type="inferred from homology"/>
<dbReference type="InterPro" id="IPR006153">
    <property type="entry name" value="Cation/H_exchanger_TM"/>
</dbReference>
<feature type="transmembrane region" description="Helical" evidence="8">
    <location>
        <begin position="242"/>
        <end position="258"/>
    </location>
</feature>
<feature type="transmembrane region" description="Helical" evidence="8">
    <location>
        <begin position="12"/>
        <end position="41"/>
    </location>
</feature>
<protein>
    <submittedName>
        <fullName evidence="10">Inner membrane protein YbaL</fullName>
    </submittedName>
</protein>
<dbReference type="Pfam" id="PF00999">
    <property type="entry name" value="Na_H_Exchanger"/>
    <property type="match status" value="1"/>
</dbReference>
<evidence type="ECO:0000256" key="7">
    <source>
        <dbReference type="ARBA" id="ARBA00023136"/>
    </source>
</evidence>
<feature type="transmembrane region" description="Helical" evidence="8">
    <location>
        <begin position="537"/>
        <end position="556"/>
    </location>
</feature>
<dbReference type="Gene3D" id="3.30.70.1450">
    <property type="entry name" value="Regulator of K+ conductance, C-terminal domain"/>
    <property type="match status" value="2"/>
</dbReference>
<keyword evidence="3" id="KW-0813">Transport</keyword>
<dbReference type="OrthoDB" id="9781411at2"/>
<keyword evidence="7 8" id="KW-0472">Membrane</keyword>
<feature type="transmembrane region" description="Helical" evidence="8">
    <location>
        <begin position="426"/>
        <end position="447"/>
    </location>
</feature>
<dbReference type="STRING" id="1838286.Verru16b_02283"/>
<dbReference type="EMBL" id="CP016094">
    <property type="protein sequence ID" value="AOS45205.1"/>
    <property type="molecule type" value="Genomic_DNA"/>
</dbReference>
<evidence type="ECO:0000256" key="2">
    <source>
        <dbReference type="ARBA" id="ARBA00005551"/>
    </source>
</evidence>
<keyword evidence="11" id="KW-1185">Reference proteome</keyword>
<feature type="transmembrane region" description="Helical" evidence="8">
    <location>
        <begin position="86"/>
        <end position="104"/>
    </location>
</feature>
<evidence type="ECO:0000256" key="4">
    <source>
        <dbReference type="ARBA" id="ARBA00022538"/>
    </source>
</evidence>
<feature type="transmembrane region" description="Helical" evidence="8">
    <location>
        <begin position="330"/>
        <end position="352"/>
    </location>
</feature>
<dbReference type="GO" id="GO:0008324">
    <property type="term" value="F:monoatomic cation transmembrane transporter activity"/>
    <property type="evidence" value="ECO:0007669"/>
    <property type="project" value="InterPro"/>
</dbReference>
<dbReference type="PANTHER" id="PTHR42751:SF3">
    <property type="entry name" value="SODIUM_GLUTAMATE SYMPORTER"/>
    <property type="match status" value="1"/>
</dbReference>
<dbReference type="GO" id="GO:0015297">
    <property type="term" value="F:antiporter activity"/>
    <property type="evidence" value="ECO:0007669"/>
    <property type="project" value="InterPro"/>
</dbReference>
<dbReference type="InterPro" id="IPR038770">
    <property type="entry name" value="Na+/solute_symporter_sf"/>
</dbReference>